<dbReference type="InterPro" id="IPR043519">
    <property type="entry name" value="NT_sf"/>
</dbReference>
<evidence type="ECO:0000256" key="2">
    <source>
        <dbReference type="ARBA" id="ARBA00022842"/>
    </source>
</evidence>
<dbReference type="GO" id="GO:0046872">
    <property type="term" value="F:metal ion binding"/>
    <property type="evidence" value="ECO:0007669"/>
    <property type="project" value="UniProtKB-KW"/>
</dbReference>
<dbReference type="Gene3D" id="3.30.460.10">
    <property type="entry name" value="Beta Polymerase, domain 2"/>
    <property type="match status" value="1"/>
</dbReference>
<evidence type="ECO:0000256" key="1">
    <source>
        <dbReference type="ARBA" id="ARBA00022723"/>
    </source>
</evidence>
<evidence type="ECO:0000313" key="6">
    <source>
        <dbReference type="EMBL" id="OEU15660.1"/>
    </source>
</evidence>
<dbReference type="InterPro" id="IPR002058">
    <property type="entry name" value="PAP_assoc"/>
</dbReference>
<dbReference type="GO" id="GO:0043634">
    <property type="term" value="P:polyadenylation-dependent ncRNA catabolic process"/>
    <property type="evidence" value="ECO:0007669"/>
    <property type="project" value="TreeGrafter"/>
</dbReference>
<evidence type="ECO:0000256" key="3">
    <source>
        <dbReference type="SAM" id="MobiDB-lite"/>
    </source>
</evidence>
<dbReference type="CDD" id="cd05402">
    <property type="entry name" value="NT_PAP_TUTase"/>
    <property type="match status" value="1"/>
</dbReference>
<dbReference type="SUPFAM" id="SSF81301">
    <property type="entry name" value="Nucleotidyltransferase"/>
    <property type="match status" value="1"/>
</dbReference>
<dbReference type="GO" id="GO:0003729">
    <property type="term" value="F:mRNA binding"/>
    <property type="evidence" value="ECO:0007669"/>
    <property type="project" value="TreeGrafter"/>
</dbReference>
<feature type="compositionally biased region" description="Polar residues" evidence="3">
    <location>
        <begin position="1512"/>
        <end position="1521"/>
    </location>
</feature>
<feature type="region of interest" description="Disordered" evidence="3">
    <location>
        <begin position="71"/>
        <end position="90"/>
    </location>
</feature>
<dbReference type="KEGG" id="fcy:FRACYDRAFT_240354"/>
<feature type="compositionally biased region" description="Low complexity" evidence="3">
    <location>
        <begin position="144"/>
        <end position="160"/>
    </location>
</feature>
<dbReference type="Gene3D" id="1.10.1410.10">
    <property type="match status" value="1"/>
</dbReference>
<dbReference type="InParanoid" id="A0A1E7FBX4"/>
<dbReference type="InterPro" id="IPR054708">
    <property type="entry name" value="MTPAP-like_central"/>
</dbReference>
<dbReference type="PANTHER" id="PTHR23092:SF15">
    <property type="entry name" value="INACTIVE NON-CANONICAL POLY(A) RNA POLYMERASE PROTEIN TRF4-2-RELATED"/>
    <property type="match status" value="1"/>
</dbReference>
<feature type="region of interest" description="Disordered" evidence="3">
    <location>
        <begin position="990"/>
        <end position="1023"/>
    </location>
</feature>
<organism evidence="6 7">
    <name type="scientific">Fragilariopsis cylindrus CCMP1102</name>
    <dbReference type="NCBI Taxonomy" id="635003"/>
    <lineage>
        <taxon>Eukaryota</taxon>
        <taxon>Sar</taxon>
        <taxon>Stramenopiles</taxon>
        <taxon>Ochrophyta</taxon>
        <taxon>Bacillariophyta</taxon>
        <taxon>Bacillariophyceae</taxon>
        <taxon>Bacillariophycidae</taxon>
        <taxon>Bacillariales</taxon>
        <taxon>Bacillariaceae</taxon>
        <taxon>Fragilariopsis</taxon>
    </lineage>
</organism>
<feature type="region of interest" description="Disordered" evidence="3">
    <location>
        <begin position="459"/>
        <end position="538"/>
    </location>
</feature>
<evidence type="ECO:0000259" key="4">
    <source>
        <dbReference type="Pfam" id="PF03828"/>
    </source>
</evidence>
<evidence type="ECO:0000313" key="7">
    <source>
        <dbReference type="Proteomes" id="UP000095751"/>
    </source>
</evidence>
<gene>
    <name evidence="6" type="ORF">FRACYDRAFT_240354</name>
</gene>
<dbReference type="GO" id="GO:1990817">
    <property type="term" value="F:poly(A) RNA polymerase activity"/>
    <property type="evidence" value="ECO:0007669"/>
    <property type="project" value="InterPro"/>
</dbReference>
<dbReference type="Pfam" id="PF22600">
    <property type="entry name" value="MTPAP-like_central"/>
    <property type="match status" value="1"/>
</dbReference>
<feature type="compositionally biased region" description="Basic residues" evidence="3">
    <location>
        <begin position="471"/>
        <end position="486"/>
    </location>
</feature>
<reference evidence="6 7" key="1">
    <citation type="submission" date="2016-09" db="EMBL/GenBank/DDBJ databases">
        <title>Extensive genetic diversity and differential bi-allelic expression allows diatom success in the polar Southern Ocean.</title>
        <authorList>
            <consortium name="DOE Joint Genome Institute"/>
            <person name="Mock T."/>
            <person name="Otillar R.P."/>
            <person name="Strauss J."/>
            <person name="Dupont C."/>
            <person name="Frickenhaus S."/>
            <person name="Maumus F."/>
            <person name="Mcmullan M."/>
            <person name="Sanges R."/>
            <person name="Schmutz J."/>
            <person name="Toseland A."/>
            <person name="Valas R."/>
            <person name="Veluchamy A."/>
            <person name="Ward B.J."/>
            <person name="Allen A."/>
            <person name="Barry K."/>
            <person name="Falciatore A."/>
            <person name="Ferrante M."/>
            <person name="Fortunato A.E."/>
            <person name="Gloeckner G."/>
            <person name="Gruber A."/>
            <person name="Hipkin R."/>
            <person name="Janech M."/>
            <person name="Kroth P."/>
            <person name="Leese F."/>
            <person name="Lindquist E."/>
            <person name="Lyon B.R."/>
            <person name="Martin J."/>
            <person name="Mayer C."/>
            <person name="Parker M."/>
            <person name="Quesneville H."/>
            <person name="Raymond J."/>
            <person name="Uhlig C."/>
            <person name="Valentin K.U."/>
            <person name="Worden A.Z."/>
            <person name="Armbrust E.V."/>
            <person name="Bowler C."/>
            <person name="Green B."/>
            <person name="Moulton V."/>
            <person name="Van Oosterhout C."/>
            <person name="Grigoriev I."/>
        </authorList>
    </citation>
    <scope>NUCLEOTIDE SEQUENCE [LARGE SCALE GENOMIC DNA]</scope>
    <source>
        <strain evidence="6 7">CCMP1102</strain>
    </source>
</reference>
<evidence type="ECO:0008006" key="8">
    <source>
        <dbReference type="Google" id="ProtNLM"/>
    </source>
</evidence>
<keyword evidence="7" id="KW-1185">Reference proteome</keyword>
<dbReference type="GO" id="GO:0005730">
    <property type="term" value="C:nucleolus"/>
    <property type="evidence" value="ECO:0007669"/>
    <property type="project" value="TreeGrafter"/>
</dbReference>
<dbReference type="PANTHER" id="PTHR23092">
    <property type="entry name" value="POLY(A) RNA POLYMERASE"/>
    <property type="match status" value="1"/>
</dbReference>
<dbReference type="Pfam" id="PF03828">
    <property type="entry name" value="PAP_assoc"/>
    <property type="match status" value="1"/>
</dbReference>
<keyword evidence="1" id="KW-0479">Metal-binding</keyword>
<sequence>MKFDDKQKLTRERISSDFKLWVTSLNLEELLDSMAFTFESNTDHSPKNSISLSSTNSLYPSHDYELLSQMVQQQPPPSTPVHPRATGYKPRSQKGVRLDYFYKEEEHLRWTKPRLFQWIEQQSSSIKNNENGNVGGRSSRNYNKRNNNNNNTGNNNNNNNAADTRRFDVIARQKVALWGDIYSLGCTLEQEDADAKLIQGTRINNGGRYNATACFVCQGEEKGKRTASSILNILRIASRGQFLQQQQQQNHDVDPKVSHGLSYCAPWLQPTKRWFSLSMYIASRFQMALWDSYQNYLIKTQRRHQQQQQHQPQSASHPGRVIRQGGPLHDYEESVIQAALIRAITLGLKEILKEEQESSQLQYLRDGTLWSLLERNPIALQRIEVIFSSPQSILAENPNDNCYWKNIARTWTQTRLVEMHIPHDSRFKCLVSNKLEEELVKQMERVIFEEEMETKNNDVADNFNFNNNNNNKKRKKIKRKRKKKRNNPALPVIPDGIENDDNLLNNPSDSSSKDDDDDVDDEKSKCSTLPLDFPKNKTSTRDRNRNIIFVLSILEEITDKVFIDVGLEASQKSEDFDEDTPVGVATNVNSELHSSFLDSSEENTTTNKNIRDAEGSANILSTIKLTRKDDAGHINTCRSLDQEATNHYDNNAFSIYTRQNESLPSVLYNSFIADDGDMVLDMKQSSSIGREVNNLPFVNRYQSRERSILANFFQSSRSKEMDDKEDEDEEERLMAASTAASIASSTYNKDIASAVEAEEMNVPDNVVTEQTPLPTEMSAIREIDAAYSKCHDDVSKIENYSREKLVDTSGYVEKAVPIESSVDSDQDVKATTSFDEKEEDKEVAAATAGPGYREESANIIPDSPSPEAPITPPPTLSPIVVSLADLKKFKYDSSGALKRFPSLEFESTSLPPNSPAKGLIKKNWSGEDLRIESFLDDHSSRKLRRDKLRYQRELEVPTYKSVAVKSLARPEPSPRADSGSLDQGMQLIESSGQRQGQRKESCAQSETAMDAHRGEHQDWYREELTRDETTTIISGISHRAESEELAAVREERNNFQDMCLTLGAEVAKLKVMLATRQAAAATPVDFHGSFTHPQMYGSSTDPHGMQPFFHGINNGVRPGPMSDAGFRHGDHESLFSEDEVYDPISKAREARIDSVRRMPSNQTITGSSNASIDFNNSKSHLSGGQITGTMPVHDSFHFNGLQSRLTKDILQYLDATSTKLRRLDGGRKLAVERFSRLVKTIWPRAQVKLYGSYISGLCLPSSDLDFVVCLPAVHKKDLALAPGVLEGRNALNTSHQKLLARELKGESWIDPRSIKVIERTVVPVIKVSTKDTRARMIQLDISFDGPEHHGLEANQMVTLILEELPLIRPLMLVLKQFLLRRGLLTAYTGGLSSHCLFLMVARYLQEQPLSGDCGSLLMGFLDFYGNCFDPRAIGISVRGRQYFARTNNHTAVVAGYEPPAIWNGPHPHTQHAVTNIPIPTGDIDFRRRNSFSDAGSVDGSRRRHPRLFAKPTGSTVASGSSHRFVPRSAPTHPKVVDHPNNNNTNPSFDNVRPFTFDLLFVEDPLSSSNNVGRNAFRINQVQRAFSDAHRALVASLEWGESAEGAGKYPLLKCILGENQREDVLNELY</sequence>
<dbReference type="Proteomes" id="UP000095751">
    <property type="component" value="Unassembled WGS sequence"/>
</dbReference>
<feature type="compositionally biased region" description="Polar residues" evidence="3">
    <location>
        <begin position="126"/>
        <end position="140"/>
    </location>
</feature>
<keyword evidence="2" id="KW-0460">Magnesium</keyword>
<dbReference type="InterPro" id="IPR045862">
    <property type="entry name" value="Trf4-like"/>
</dbReference>
<feature type="region of interest" description="Disordered" evidence="3">
    <location>
        <begin position="126"/>
        <end position="161"/>
    </location>
</feature>
<feature type="compositionally biased region" description="Basic and acidic residues" evidence="3">
    <location>
        <begin position="1009"/>
        <end position="1023"/>
    </location>
</feature>
<feature type="region of interest" description="Disordered" evidence="3">
    <location>
        <begin position="823"/>
        <end position="859"/>
    </location>
</feature>
<feature type="region of interest" description="Disordered" evidence="3">
    <location>
        <begin position="301"/>
        <end position="323"/>
    </location>
</feature>
<dbReference type="OrthoDB" id="273917at2759"/>
<dbReference type="SUPFAM" id="SSF81631">
    <property type="entry name" value="PAP/OAS1 substrate-binding domain"/>
    <property type="match status" value="1"/>
</dbReference>
<dbReference type="GO" id="GO:0031499">
    <property type="term" value="C:TRAMP complex"/>
    <property type="evidence" value="ECO:0007669"/>
    <property type="project" value="TreeGrafter"/>
</dbReference>
<dbReference type="EMBL" id="KV784359">
    <property type="protein sequence ID" value="OEU15660.1"/>
    <property type="molecule type" value="Genomic_DNA"/>
</dbReference>
<feature type="region of interest" description="Disordered" evidence="3">
    <location>
        <begin position="1494"/>
        <end position="1547"/>
    </location>
</feature>
<feature type="domain" description="Poly(A) RNA polymerase mitochondrial-like central palm" evidence="5">
    <location>
        <begin position="1226"/>
        <end position="1358"/>
    </location>
</feature>
<evidence type="ECO:0000259" key="5">
    <source>
        <dbReference type="Pfam" id="PF22600"/>
    </source>
</evidence>
<proteinExistence type="predicted"/>
<accession>A0A1E7FBX4</accession>
<dbReference type="GO" id="GO:0031123">
    <property type="term" value="P:RNA 3'-end processing"/>
    <property type="evidence" value="ECO:0007669"/>
    <property type="project" value="TreeGrafter"/>
</dbReference>
<name>A0A1E7FBX4_9STRA</name>
<feature type="domain" description="PAP-associated" evidence="4">
    <location>
        <begin position="1414"/>
        <end position="1447"/>
    </location>
</feature>
<protein>
    <recommendedName>
        <fullName evidence="8">Polymerase nucleotidyl transferase domain-containing protein</fullName>
    </recommendedName>
</protein>